<gene>
    <name evidence="1" type="ORF">XELAEV_18014373mg</name>
</gene>
<dbReference type="EMBL" id="CM004469">
    <property type="protein sequence ID" value="OCT91322.1"/>
    <property type="molecule type" value="Genomic_DNA"/>
</dbReference>
<dbReference type="AlphaFoldDB" id="A0A974HUX7"/>
<name>A0A974HUX7_XENLA</name>
<accession>A0A974HUX7</accession>
<organism evidence="1 2">
    <name type="scientific">Xenopus laevis</name>
    <name type="common">African clawed frog</name>
    <dbReference type="NCBI Taxonomy" id="8355"/>
    <lineage>
        <taxon>Eukaryota</taxon>
        <taxon>Metazoa</taxon>
        <taxon>Chordata</taxon>
        <taxon>Craniata</taxon>
        <taxon>Vertebrata</taxon>
        <taxon>Euteleostomi</taxon>
        <taxon>Amphibia</taxon>
        <taxon>Batrachia</taxon>
        <taxon>Anura</taxon>
        <taxon>Pipoidea</taxon>
        <taxon>Pipidae</taxon>
        <taxon>Xenopodinae</taxon>
        <taxon>Xenopus</taxon>
        <taxon>Xenopus</taxon>
    </lineage>
</organism>
<evidence type="ECO:0000313" key="2">
    <source>
        <dbReference type="Proteomes" id="UP000694892"/>
    </source>
</evidence>
<protein>
    <submittedName>
        <fullName evidence="1">Uncharacterized protein</fullName>
    </submittedName>
</protein>
<dbReference type="Proteomes" id="UP000694892">
    <property type="component" value="Chromosome 2S"/>
</dbReference>
<reference evidence="2" key="1">
    <citation type="journal article" date="2016" name="Nature">
        <title>Genome evolution in the allotetraploid frog Xenopus laevis.</title>
        <authorList>
            <person name="Session A.M."/>
            <person name="Uno Y."/>
            <person name="Kwon T."/>
            <person name="Chapman J.A."/>
            <person name="Toyoda A."/>
            <person name="Takahashi S."/>
            <person name="Fukui A."/>
            <person name="Hikosaka A."/>
            <person name="Suzuki A."/>
            <person name="Kondo M."/>
            <person name="van Heeringen S.J."/>
            <person name="Quigley I."/>
            <person name="Heinz S."/>
            <person name="Ogino H."/>
            <person name="Ochi H."/>
            <person name="Hellsten U."/>
            <person name="Lyons J.B."/>
            <person name="Simakov O."/>
            <person name="Putnam N."/>
            <person name="Stites J."/>
            <person name="Kuroki Y."/>
            <person name="Tanaka T."/>
            <person name="Michiue T."/>
            <person name="Watanabe M."/>
            <person name="Bogdanovic O."/>
            <person name="Lister R."/>
            <person name="Georgiou G."/>
            <person name="Paranjpe S.S."/>
            <person name="van Kruijsbergen I."/>
            <person name="Shu S."/>
            <person name="Carlson J."/>
            <person name="Kinoshita T."/>
            <person name="Ohta Y."/>
            <person name="Mawaribuchi S."/>
            <person name="Jenkins J."/>
            <person name="Grimwood J."/>
            <person name="Schmutz J."/>
            <person name="Mitros T."/>
            <person name="Mozaffari S.V."/>
            <person name="Suzuki Y."/>
            <person name="Haramoto Y."/>
            <person name="Yamamoto T.S."/>
            <person name="Takagi C."/>
            <person name="Heald R."/>
            <person name="Miller K."/>
            <person name="Haudenschild C."/>
            <person name="Kitzman J."/>
            <person name="Nakayama T."/>
            <person name="Izutsu Y."/>
            <person name="Robert J."/>
            <person name="Fortriede J."/>
            <person name="Burns K."/>
            <person name="Lotay V."/>
            <person name="Karimi K."/>
            <person name="Yasuoka Y."/>
            <person name="Dichmann D.S."/>
            <person name="Flajnik M.F."/>
            <person name="Houston D.W."/>
            <person name="Shendure J."/>
            <person name="DuPasquier L."/>
            <person name="Vize P.D."/>
            <person name="Zorn A.M."/>
            <person name="Ito M."/>
            <person name="Marcotte E.M."/>
            <person name="Wallingford J.B."/>
            <person name="Ito Y."/>
            <person name="Asashima M."/>
            <person name="Ueno N."/>
            <person name="Matsuda Y."/>
            <person name="Veenstra G.J."/>
            <person name="Fujiyama A."/>
            <person name="Harland R.M."/>
            <person name="Taira M."/>
            <person name="Rokhsar D.S."/>
        </authorList>
    </citation>
    <scope>NUCLEOTIDE SEQUENCE [LARGE SCALE GENOMIC DNA]</scope>
    <source>
        <strain evidence="2">J</strain>
    </source>
</reference>
<sequence length="87" mass="9857">MDYNLLDIHHNICQTHHLSGQIELIQIVRSELNTLNNMEGLIIAVRHRLHTLPSVILTSGTYSLAQSVSEGFLYFIGGLYYFAIKSL</sequence>
<proteinExistence type="predicted"/>
<evidence type="ECO:0000313" key="1">
    <source>
        <dbReference type="EMBL" id="OCT91322.1"/>
    </source>
</evidence>